<keyword evidence="3" id="KW-0547">Nucleotide-binding</keyword>
<dbReference type="CDD" id="cd00268">
    <property type="entry name" value="DEADc"/>
    <property type="match status" value="1"/>
</dbReference>
<keyword evidence="10" id="KW-1185">Reference proteome</keyword>
<feature type="region of interest" description="Disordered" evidence="7">
    <location>
        <begin position="578"/>
        <end position="626"/>
    </location>
</feature>
<dbReference type="PANTHER" id="PTHR47959:SF19">
    <property type="entry name" value="NUCLEOLAR RNA HELICASE 2-A"/>
    <property type="match status" value="1"/>
</dbReference>
<dbReference type="SUPFAM" id="SSF52540">
    <property type="entry name" value="P-loop containing nucleoside triphosphate hydrolases"/>
    <property type="match status" value="1"/>
</dbReference>
<evidence type="ECO:0000259" key="9">
    <source>
        <dbReference type="PROSITE" id="PS51194"/>
    </source>
</evidence>
<reference evidence="11" key="2">
    <citation type="submission" date="2023-11" db="UniProtKB">
        <authorList>
            <consortium name="WormBaseParasite"/>
        </authorList>
    </citation>
    <scope>IDENTIFICATION</scope>
</reference>
<feature type="compositionally biased region" description="Polar residues" evidence="7">
    <location>
        <begin position="579"/>
        <end position="616"/>
    </location>
</feature>
<comment type="subcellular location">
    <subcellularLocation>
        <location evidence="1">Cytoplasm</location>
    </subcellularLocation>
</comment>
<evidence type="ECO:0000256" key="2">
    <source>
        <dbReference type="ARBA" id="ARBA00006517"/>
    </source>
</evidence>
<dbReference type="SMART" id="SM00487">
    <property type="entry name" value="DEXDc"/>
    <property type="match status" value="1"/>
</dbReference>
<keyword evidence="6" id="KW-0067">ATP-binding</keyword>
<evidence type="ECO:0000256" key="3">
    <source>
        <dbReference type="ARBA" id="ARBA00022741"/>
    </source>
</evidence>
<dbReference type="InterPro" id="IPR035979">
    <property type="entry name" value="RBD_domain_sf"/>
</dbReference>
<dbReference type="InterPro" id="IPR014001">
    <property type="entry name" value="Helicase_ATP-bd"/>
</dbReference>
<dbReference type="PROSITE" id="PS51192">
    <property type="entry name" value="HELICASE_ATP_BIND_1"/>
    <property type="match status" value="1"/>
</dbReference>
<name>A0AA85JFW4_TRIRE</name>
<keyword evidence="5" id="KW-0347">Helicase</keyword>
<proteinExistence type="inferred from homology"/>
<dbReference type="SUPFAM" id="SSF54928">
    <property type="entry name" value="RNA-binding domain, RBD"/>
    <property type="match status" value="1"/>
</dbReference>
<dbReference type="GO" id="GO:0005524">
    <property type="term" value="F:ATP binding"/>
    <property type="evidence" value="ECO:0007669"/>
    <property type="project" value="UniProtKB-KW"/>
</dbReference>
<dbReference type="Gene3D" id="3.30.70.2280">
    <property type="match status" value="1"/>
</dbReference>
<dbReference type="Proteomes" id="UP000050795">
    <property type="component" value="Unassembled WGS sequence"/>
</dbReference>
<feature type="domain" description="Helicase ATP-binding" evidence="8">
    <location>
        <begin position="40"/>
        <end position="219"/>
    </location>
</feature>
<evidence type="ECO:0000256" key="6">
    <source>
        <dbReference type="ARBA" id="ARBA00022840"/>
    </source>
</evidence>
<evidence type="ECO:0000256" key="1">
    <source>
        <dbReference type="ARBA" id="ARBA00004496"/>
    </source>
</evidence>
<dbReference type="Pfam" id="PF00271">
    <property type="entry name" value="Helicase_C"/>
    <property type="match status" value="1"/>
</dbReference>
<dbReference type="GO" id="GO:0005829">
    <property type="term" value="C:cytosol"/>
    <property type="evidence" value="ECO:0007669"/>
    <property type="project" value="TreeGrafter"/>
</dbReference>
<dbReference type="PANTHER" id="PTHR47959">
    <property type="entry name" value="ATP-DEPENDENT RNA HELICASE RHLE-RELATED"/>
    <property type="match status" value="1"/>
</dbReference>
<dbReference type="Pfam" id="PF00270">
    <property type="entry name" value="DEAD"/>
    <property type="match status" value="1"/>
</dbReference>
<evidence type="ECO:0000256" key="5">
    <source>
        <dbReference type="ARBA" id="ARBA00022806"/>
    </source>
</evidence>
<dbReference type="AlphaFoldDB" id="A0AA85JFW4"/>
<dbReference type="GO" id="GO:0003724">
    <property type="term" value="F:RNA helicase activity"/>
    <property type="evidence" value="ECO:0007669"/>
    <property type="project" value="UniProtKB-EC"/>
</dbReference>
<dbReference type="GO" id="GO:0016787">
    <property type="term" value="F:hydrolase activity"/>
    <property type="evidence" value="ECO:0007669"/>
    <property type="project" value="UniProtKB-KW"/>
</dbReference>
<dbReference type="InterPro" id="IPR044742">
    <property type="entry name" value="DEAD/DEAH_RhlB"/>
</dbReference>
<dbReference type="SMART" id="SM00490">
    <property type="entry name" value="HELICc"/>
    <property type="match status" value="1"/>
</dbReference>
<accession>A0AA85JFW4</accession>
<dbReference type="InterPro" id="IPR001650">
    <property type="entry name" value="Helicase_C-like"/>
</dbReference>
<organism evidence="10 11">
    <name type="scientific">Trichobilharzia regenti</name>
    <name type="common">Nasal bird schistosome</name>
    <dbReference type="NCBI Taxonomy" id="157069"/>
    <lineage>
        <taxon>Eukaryota</taxon>
        <taxon>Metazoa</taxon>
        <taxon>Spiralia</taxon>
        <taxon>Lophotrochozoa</taxon>
        <taxon>Platyhelminthes</taxon>
        <taxon>Trematoda</taxon>
        <taxon>Digenea</taxon>
        <taxon>Strigeidida</taxon>
        <taxon>Schistosomatoidea</taxon>
        <taxon>Schistosomatidae</taxon>
        <taxon>Trichobilharzia</taxon>
    </lineage>
</organism>
<dbReference type="PROSITE" id="PS51194">
    <property type="entry name" value="HELICASE_CTER"/>
    <property type="match status" value="1"/>
</dbReference>
<dbReference type="Pfam" id="PF08152">
    <property type="entry name" value="GUCT"/>
    <property type="match status" value="1"/>
</dbReference>
<dbReference type="InterPro" id="IPR050079">
    <property type="entry name" value="DEAD_box_RNA_helicase"/>
</dbReference>
<dbReference type="WBParaSite" id="TREG1_18170.1">
    <property type="protein sequence ID" value="TREG1_18170.1"/>
    <property type="gene ID" value="TREG1_18170"/>
</dbReference>
<reference evidence="10" key="1">
    <citation type="submission" date="2022-06" db="EMBL/GenBank/DDBJ databases">
        <authorList>
            <person name="Berger JAMES D."/>
            <person name="Berger JAMES D."/>
        </authorList>
    </citation>
    <scope>NUCLEOTIDE SEQUENCE [LARGE SCALE GENOMIC DNA]</scope>
</reference>
<dbReference type="Gene3D" id="3.40.50.300">
    <property type="entry name" value="P-loop containing nucleotide triphosphate hydrolases"/>
    <property type="match status" value="2"/>
</dbReference>
<evidence type="ECO:0000313" key="11">
    <source>
        <dbReference type="WBParaSite" id="TREG1_18170.1"/>
    </source>
</evidence>
<dbReference type="InterPro" id="IPR011545">
    <property type="entry name" value="DEAD/DEAH_box_helicase_dom"/>
</dbReference>
<comment type="similarity">
    <text evidence="2">Belongs to the DEAD box helicase family. DDX21/DDX50 subfamily.</text>
</comment>
<dbReference type="GO" id="GO:0003723">
    <property type="term" value="F:RNA binding"/>
    <property type="evidence" value="ECO:0007669"/>
    <property type="project" value="UniProtKB-KW"/>
</dbReference>
<evidence type="ECO:0000256" key="4">
    <source>
        <dbReference type="ARBA" id="ARBA00022801"/>
    </source>
</evidence>
<evidence type="ECO:0000256" key="7">
    <source>
        <dbReference type="SAM" id="MobiDB-lite"/>
    </source>
</evidence>
<dbReference type="InterPro" id="IPR027417">
    <property type="entry name" value="P-loop_NTPase"/>
</dbReference>
<sequence>MVVSETSSGEFSNFDILDAIIRKLHARNITKLFPVQFKTYDAILSGRDSVVLARTGTGKTLAFSLPLINVLVKKQKTISKKPVVIVLAPTRELVTQIASDFESICVNGIKVTSVYGGVPYKPQCDAIRSGCHIVVGAPGRIIDLIDKGVLKLSGVEHVVLDEVDRMLDMGFSKDVEKVLSGVYSNDSSRQKPQTLLFSATMPTWVSSIASKYLSDDVFQLSLINEQEAKTSTNVTHLALLCPYESRASTLSDVIKVYCKSRDSRCIVFCERKKDADELAASEAMPSDCHVLHGDVPQDKRELVLQKFRDGKYHTLLTTNVSARGLDVPSVDLVVQCHPPRDIEDYIHRSGRTGRADRCGTSICFFTYSERGMLSRIENMAGITFRRISAPTIHDITSAWGEEISQTFLAVPKNTWSTFMPIARSVANLLAQQSKGKKLKKDSGDDSVCDTSEISDRKPKSSDLLHALCCALACLSGKDGKIESRSALTAQLGRTAYKLELDFPARSKGLAFSTLRQHLPEDVVESVQSLSFLLGKKGYVFDLPSDHDELVKSSWPDNAQAKLSLLTDIPELEPEVFNPSFGQGRSNGRGTWQNRSNNGSFSISKRAYNTGSYSGPKNSKYMKFNDD</sequence>
<dbReference type="GO" id="GO:0005730">
    <property type="term" value="C:nucleolus"/>
    <property type="evidence" value="ECO:0007669"/>
    <property type="project" value="UniProtKB-SubCell"/>
</dbReference>
<dbReference type="InterPro" id="IPR012562">
    <property type="entry name" value="GUCT"/>
</dbReference>
<dbReference type="CDD" id="cd12937">
    <property type="entry name" value="GUCT_RH7_like"/>
    <property type="match status" value="1"/>
</dbReference>
<evidence type="ECO:0008006" key="12">
    <source>
        <dbReference type="Google" id="ProtNLM"/>
    </source>
</evidence>
<dbReference type="CDD" id="cd18787">
    <property type="entry name" value="SF2_C_DEAD"/>
    <property type="match status" value="1"/>
</dbReference>
<keyword evidence="4" id="KW-0378">Hydrolase</keyword>
<evidence type="ECO:0000259" key="8">
    <source>
        <dbReference type="PROSITE" id="PS51192"/>
    </source>
</evidence>
<evidence type="ECO:0000313" key="10">
    <source>
        <dbReference type="Proteomes" id="UP000050795"/>
    </source>
</evidence>
<protein>
    <recommendedName>
        <fullName evidence="12">RNA helicase</fullName>
    </recommendedName>
</protein>
<feature type="domain" description="Helicase C-terminal" evidence="9">
    <location>
        <begin position="252"/>
        <end position="396"/>
    </location>
</feature>